<reference evidence="2 7" key="3">
    <citation type="journal article" date="2010" name="Virology">
        <title>Complete genomic sequence and an infectious BAC clone of feline herpesvirus-1 (FHV-1).</title>
        <authorList>
            <person name="Tai S.H."/>
            <person name="Niikura M."/>
            <person name="Cheng H.H."/>
            <person name="Kruger J.M."/>
            <person name="Wise A.G."/>
            <person name="Maes R.K."/>
        </authorList>
    </citation>
    <scope>NUCLEOTIDE SEQUENCE [LARGE SCALE GENOMIC DNA]</scope>
    <source>
        <strain evidence="2">C-27</strain>
    </source>
</reference>
<evidence type="ECO:0000313" key="4">
    <source>
        <dbReference type="EMBL" id="AVR53460.1"/>
    </source>
</evidence>
<evidence type="ECO:0000313" key="5">
    <source>
        <dbReference type="EMBL" id="BAA03418.1"/>
    </source>
</evidence>
<dbReference type="EMBL" id="KR296657">
    <property type="protein sequence ID" value="ANG65598.1"/>
    <property type="molecule type" value="Genomic_DNA"/>
</dbReference>
<dbReference type="Proteomes" id="UP000149016">
    <property type="component" value="Segment"/>
</dbReference>
<keyword evidence="7" id="KW-1185">Reference proteome</keyword>
<dbReference type="RefSeq" id="YP_003331534.1">
    <property type="nucleotide sequence ID" value="NC_013590.2"/>
</dbReference>
<keyword evidence="1" id="KW-0472">Membrane</keyword>
<evidence type="ECO:0000313" key="3">
    <source>
        <dbReference type="EMBL" id="ANG65598.1"/>
    </source>
</evidence>
<reference evidence="5" key="1">
    <citation type="journal article" date="1994" name="J. Gen. Virol.">
        <title>A new virulence marker localized in the unique long segment of the feline herpesvirus genome.</title>
        <authorList>
            <person name="Willemse M.J."/>
            <person name="Chalmers W.S."/>
            <person name="Cronenberg A.M."/>
            <person name="Pfundt R."/>
            <person name="Strijdveen I.G."/>
            <person name="Sondermeijer P.J."/>
        </authorList>
    </citation>
    <scope>NUCLEOTIDE SEQUENCE</scope>
    <source>
        <strain evidence="5">G2620</strain>
    </source>
</reference>
<dbReference type="EMBL" id="FJ478159">
    <property type="protein sequence ID" value="ACT88313.1"/>
    <property type="molecule type" value="Genomic_DNA"/>
</dbReference>
<dbReference type="EMBL" id="D14563">
    <property type="protein sequence ID" value="BAA03418.1"/>
    <property type="molecule type" value="Genomic_DNA"/>
</dbReference>
<dbReference type="Proteomes" id="UP000098246">
    <property type="component" value="Segment"/>
</dbReference>
<dbReference type="Pfam" id="PF05473">
    <property type="entry name" value="UL45"/>
    <property type="match status" value="1"/>
</dbReference>
<evidence type="ECO:0000313" key="2">
    <source>
        <dbReference type="EMBL" id="ACT88313.1"/>
    </source>
</evidence>
<dbReference type="SMR" id="Q69365"/>
<dbReference type="KEGG" id="vg:8658542"/>
<organism evidence="5">
    <name type="scientific">Feline herpesvirus 1</name>
    <name type="common">FeHV-1</name>
    <name type="synonym">Feline viral rhinotracheitis virus</name>
    <dbReference type="NCBI Taxonomy" id="10334"/>
    <lineage>
        <taxon>Viruses</taxon>
        <taxon>Duplodnaviria</taxon>
        <taxon>Heunggongvirae</taxon>
        <taxon>Peploviricota</taxon>
        <taxon>Herviviricetes</taxon>
        <taxon>Herpesvirales</taxon>
        <taxon>Orthoherpesviridae</taxon>
        <taxon>Alphaherpesvirinae</taxon>
        <taxon>Varicellovirus</taxon>
        <taxon>Varicellovirus felidalpha1</taxon>
    </lineage>
</organism>
<evidence type="ECO:0000313" key="7">
    <source>
        <dbReference type="Proteomes" id="UP000149016"/>
    </source>
</evidence>
<dbReference type="EMBL" id="MH027349">
    <property type="protein sequence ID" value="AVR53460.1"/>
    <property type="molecule type" value="mRNA"/>
</dbReference>
<protein>
    <submittedName>
        <fullName evidence="2">Membrane protein UL45</fullName>
    </submittedName>
    <submittedName>
        <fullName evidence="5">Similarity to product of HSV-1 UL45</fullName>
    </submittedName>
</protein>
<organismHost>
    <name type="scientific">Felidae</name>
    <name type="common">cat family</name>
    <dbReference type="NCBI Taxonomy" id="9681"/>
</organismHost>
<reference evidence="2" key="2">
    <citation type="submission" date="2009-12" db="EMBL/GenBank/DDBJ databases">
        <authorList>
            <person name="Tai S.-H."/>
            <person name="Niikura M."/>
            <person name="Cheng H.H."/>
            <person name="Kruger J.M."/>
            <person name="Wise A.G."/>
            <person name="Maes R.K."/>
        </authorList>
    </citation>
    <scope>NUCLEOTIDE SEQUENCE</scope>
    <source>
        <strain evidence="2">C-27</strain>
    </source>
</reference>
<gene>
    <name evidence="2" type="primary">UL45</name>
</gene>
<reference evidence="4" key="5">
    <citation type="submission" date="2018-03" db="EMBL/GenBank/DDBJ databases">
        <title>Feline Herpesvirus 1 isolate HR-1.</title>
        <authorList>
            <person name="Tian J."/>
            <person name="Liu Y."/>
            <person name="Liu X."/>
            <person name="Sun X."/>
            <person name="Zhang J."/>
            <person name="Qu L."/>
        </authorList>
    </citation>
    <scope>NUCLEOTIDE SEQUENCE</scope>
    <source>
        <strain evidence="4">HR-1</strain>
    </source>
</reference>
<feature type="transmembrane region" description="Helical" evidence="1">
    <location>
        <begin position="48"/>
        <end position="75"/>
    </location>
</feature>
<keyword evidence="1" id="KW-1133">Transmembrane helix</keyword>
<evidence type="ECO:0000313" key="6">
    <source>
        <dbReference type="Proteomes" id="UP000098246"/>
    </source>
</evidence>
<sequence length="193" mass="21375">MQGMRSTSQPLVEIPLVDMEPQPSIHSNEPNPPNKMLTTAISSRRSGIFLFSLGMFFFGVILTATIIVCTFIFTIPVDMLQMPRCPEETVGIKNCCIRPIRRHVKSHQDLVATCAEYMEQPATASAVGALIPLLDIFNGDGISTNDSLYDCILSDEKKSCNTSMAVCQSTYLPNPLSDFIMRVRQIFSGILNH</sequence>
<evidence type="ECO:0000256" key="1">
    <source>
        <dbReference type="SAM" id="Phobius"/>
    </source>
</evidence>
<dbReference type="GeneID" id="8658542"/>
<proteinExistence type="evidence at transcript level"/>
<reference evidence="3 6" key="4">
    <citation type="submission" date="2015-04" db="EMBL/GenBank/DDBJ databases">
        <title>Diversity among historical and modern clinical isolates of feline herpesvirus 1.</title>
        <authorList>
            <person name="Vaz P.K."/>
            <person name="Job N."/>
            <person name="Horsington J."/>
            <person name="Hartley C.A."/>
            <person name="Ficorilli N."/>
            <person name="Browning G.F."/>
            <person name="Devlin J.M."/>
        </authorList>
    </citation>
    <scope>NUCLEOTIDE SEQUENCE [LARGE SCALE GENOMIC DNA]</scope>
    <source>
        <strain evidence="3">Feligen</strain>
    </source>
</reference>
<keyword evidence="1" id="KW-0812">Transmembrane</keyword>
<name>Q69365_FHV1</name>
<accession>Q69365</accession>